<protein>
    <recommendedName>
        <fullName evidence="3">SGNH/GDSL hydrolase family protein</fullName>
    </recommendedName>
</protein>
<dbReference type="SUPFAM" id="SSF52266">
    <property type="entry name" value="SGNH hydrolase"/>
    <property type="match status" value="1"/>
</dbReference>
<accession>A0ABS8MB88</accession>
<dbReference type="Proteomes" id="UP001430679">
    <property type="component" value="Unassembled WGS sequence"/>
</dbReference>
<evidence type="ECO:0000313" key="2">
    <source>
        <dbReference type="Proteomes" id="UP001430679"/>
    </source>
</evidence>
<keyword evidence="2" id="KW-1185">Reference proteome</keyword>
<reference evidence="1" key="1">
    <citation type="submission" date="2021-11" db="EMBL/GenBank/DDBJ databases">
        <title>Description of novel Flavobacterium species.</title>
        <authorList>
            <person name="Saticioglu I.B."/>
            <person name="Ay H."/>
            <person name="Altun S."/>
            <person name="Duman M."/>
        </authorList>
    </citation>
    <scope>NUCLEOTIDE SEQUENCE</scope>
    <source>
        <strain evidence="1">F-30</strain>
    </source>
</reference>
<organism evidence="1 2">
    <name type="scientific">Flavobacterium piscisymbiosum</name>
    <dbReference type="NCBI Taxonomy" id="2893753"/>
    <lineage>
        <taxon>Bacteria</taxon>
        <taxon>Pseudomonadati</taxon>
        <taxon>Bacteroidota</taxon>
        <taxon>Flavobacteriia</taxon>
        <taxon>Flavobacteriales</taxon>
        <taxon>Flavobacteriaceae</taxon>
        <taxon>Flavobacterium</taxon>
    </lineage>
</organism>
<proteinExistence type="predicted"/>
<dbReference type="RefSeq" id="WP_230034274.1">
    <property type="nucleotide sequence ID" value="NZ_JAJJMM010000001.1"/>
</dbReference>
<comment type="caution">
    <text evidence="1">The sequence shown here is derived from an EMBL/GenBank/DDBJ whole genome shotgun (WGS) entry which is preliminary data.</text>
</comment>
<name>A0ABS8MB88_9FLAO</name>
<gene>
    <name evidence="1" type="ORF">LNP81_06200</name>
</gene>
<evidence type="ECO:0000313" key="1">
    <source>
        <dbReference type="EMBL" id="MCC9062583.1"/>
    </source>
</evidence>
<dbReference type="Gene3D" id="3.40.50.1110">
    <property type="entry name" value="SGNH hydrolase"/>
    <property type="match status" value="1"/>
</dbReference>
<evidence type="ECO:0008006" key="3">
    <source>
        <dbReference type="Google" id="ProtNLM"/>
    </source>
</evidence>
<sequence length="314" mass="36520">MRKFIKLVIVFLAPIIFLAIFMEILSRRIPNDYSYKNEYLENNSDKVQVLILGNSHTYYGIDPKYIQKKSFNAAHVSQPLDYDLAILTKYSPKWSNLKYIIVPVDYFSLYSNINSGAEIWRKKEYKIYYDIHLDNDIYYNFEIINGKLKDHISRVKRYYKRGVNDISCDKSGWGTSYKSTENNDLTATGITAAKRHTVNIENNVCYNANIKTLNEIVKFAESRNAKVIFITSPAYKTYVDNLEPKQIENTVTTMTQFASKNKNAVYYNLLDNKLFVNKDFYDGDHLNEIGAKKMSELINDLIIKEEINNGLNSK</sequence>
<dbReference type="InterPro" id="IPR036514">
    <property type="entry name" value="SGNH_hydro_sf"/>
</dbReference>
<dbReference type="EMBL" id="JAJJMM010000001">
    <property type="protein sequence ID" value="MCC9062583.1"/>
    <property type="molecule type" value="Genomic_DNA"/>
</dbReference>